<feature type="signal peptide" evidence="1">
    <location>
        <begin position="1"/>
        <end position="34"/>
    </location>
</feature>
<keyword evidence="1" id="KW-0732">Signal</keyword>
<accession>A0A918YDS5</accession>
<keyword evidence="3" id="KW-1185">Reference proteome</keyword>
<proteinExistence type="predicted"/>
<reference evidence="2" key="1">
    <citation type="journal article" date="2014" name="Int. J. Syst. Evol. Microbiol.">
        <title>Complete genome sequence of Corynebacterium casei LMG S-19264T (=DSM 44701T), isolated from a smear-ripened cheese.</title>
        <authorList>
            <consortium name="US DOE Joint Genome Institute (JGI-PGF)"/>
            <person name="Walter F."/>
            <person name="Albersmeier A."/>
            <person name="Kalinowski J."/>
            <person name="Ruckert C."/>
        </authorList>
    </citation>
    <scope>NUCLEOTIDE SEQUENCE</scope>
    <source>
        <strain evidence="2">JCM 4714</strain>
    </source>
</reference>
<evidence type="ECO:0000313" key="3">
    <source>
        <dbReference type="Proteomes" id="UP000655443"/>
    </source>
</evidence>
<dbReference type="EMBL" id="BMVG01000002">
    <property type="protein sequence ID" value="GHE00505.1"/>
    <property type="molecule type" value="Genomic_DNA"/>
</dbReference>
<organism evidence="2 3">
    <name type="scientific">Streptomyces alanosinicus</name>
    <dbReference type="NCBI Taxonomy" id="68171"/>
    <lineage>
        <taxon>Bacteria</taxon>
        <taxon>Bacillati</taxon>
        <taxon>Actinomycetota</taxon>
        <taxon>Actinomycetes</taxon>
        <taxon>Kitasatosporales</taxon>
        <taxon>Streptomycetaceae</taxon>
        <taxon>Streptomyces</taxon>
    </lineage>
</organism>
<dbReference type="Proteomes" id="UP000655443">
    <property type="component" value="Unassembled WGS sequence"/>
</dbReference>
<evidence type="ECO:0008006" key="4">
    <source>
        <dbReference type="Google" id="ProtNLM"/>
    </source>
</evidence>
<dbReference type="RefSeq" id="WP_189949844.1">
    <property type="nucleotide sequence ID" value="NZ_BMVG01000002.1"/>
</dbReference>
<sequence>MKRLKMRTARMSVVAGVAAAGLALGLAGAGTAQASPVTPTDMPGFKGGKVDWKANGDTVTVTDTKRDGYAFGVTIFIRDPYHSHSRQCLTSGAGQTKTCHFDYPEGSDLAVQGILISSTDIDYAGTGIVTA</sequence>
<protein>
    <recommendedName>
        <fullName evidence="4">Secreted protein</fullName>
    </recommendedName>
</protein>
<name>A0A918YDS5_9ACTN</name>
<reference evidence="2" key="2">
    <citation type="submission" date="2020-09" db="EMBL/GenBank/DDBJ databases">
        <authorList>
            <person name="Sun Q."/>
            <person name="Ohkuma M."/>
        </authorList>
    </citation>
    <scope>NUCLEOTIDE SEQUENCE</scope>
    <source>
        <strain evidence="2">JCM 4714</strain>
    </source>
</reference>
<gene>
    <name evidence="2" type="ORF">GCM10010339_15950</name>
</gene>
<evidence type="ECO:0000313" key="2">
    <source>
        <dbReference type="EMBL" id="GHE00505.1"/>
    </source>
</evidence>
<evidence type="ECO:0000256" key="1">
    <source>
        <dbReference type="SAM" id="SignalP"/>
    </source>
</evidence>
<dbReference type="AlphaFoldDB" id="A0A918YDS5"/>
<feature type="chain" id="PRO_5037173330" description="Secreted protein" evidence="1">
    <location>
        <begin position="35"/>
        <end position="131"/>
    </location>
</feature>
<comment type="caution">
    <text evidence="2">The sequence shown here is derived from an EMBL/GenBank/DDBJ whole genome shotgun (WGS) entry which is preliminary data.</text>
</comment>